<dbReference type="GO" id="GO:0006511">
    <property type="term" value="P:ubiquitin-dependent protein catabolic process"/>
    <property type="evidence" value="ECO:0007669"/>
    <property type="project" value="TreeGrafter"/>
</dbReference>
<dbReference type="AlphaFoldDB" id="A0AAJ0GE56"/>
<dbReference type="Pfam" id="PF18261">
    <property type="entry name" value="Rpn9_C"/>
    <property type="match status" value="1"/>
</dbReference>
<protein>
    <submittedName>
        <fullName evidence="4">26S proteasome regulatory subunit</fullName>
    </submittedName>
</protein>
<dbReference type="Pfam" id="PF01399">
    <property type="entry name" value="PCI"/>
    <property type="match status" value="1"/>
</dbReference>
<dbReference type="SMART" id="SM00088">
    <property type="entry name" value="PINT"/>
    <property type="match status" value="1"/>
</dbReference>
<accession>A0AAJ0GE56</accession>
<dbReference type="InterPro" id="IPR036390">
    <property type="entry name" value="WH_DNA-bd_sf"/>
</dbReference>
<dbReference type="PANTHER" id="PTHR10539:SF0">
    <property type="entry name" value="26S PROTEASOME NON-ATPASE REGULATORY SUBUNIT 13"/>
    <property type="match status" value="1"/>
</dbReference>
<dbReference type="SUPFAM" id="SSF46785">
    <property type="entry name" value="Winged helix' DNA-binding domain"/>
    <property type="match status" value="1"/>
</dbReference>
<dbReference type="PROSITE" id="PS50250">
    <property type="entry name" value="PCI"/>
    <property type="match status" value="1"/>
</dbReference>
<keyword evidence="5" id="KW-1185">Reference proteome</keyword>
<reference evidence="4" key="1">
    <citation type="submission" date="2023-04" db="EMBL/GenBank/DDBJ databases">
        <title>Black Yeasts Isolated from many extreme environments.</title>
        <authorList>
            <person name="Coleine C."/>
            <person name="Stajich J.E."/>
            <person name="Selbmann L."/>
        </authorList>
    </citation>
    <scope>NUCLEOTIDE SEQUENCE</scope>
    <source>
        <strain evidence="4">CCFEE 5312</strain>
    </source>
</reference>
<gene>
    <name evidence="4" type="primary">RPN9</name>
    <name evidence="4" type="ORF">LTR09_003024</name>
</gene>
<keyword evidence="2 4" id="KW-0647">Proteasome</keyword>
<dbReference type="GO" id="GO:0005829">
    <property type="term" value="C:cytosol"/>
    <property type="evidence" value="ECO:0007669"/>
    <property type="project" value="TreeGrafter"/>
</dbReference>
<evidence type="ECO:0000313" key="4">
    <source>
        <dbReference type="EMBL" id="KAK3055790.1"/>
    </source>
</evidence>
<dbReference type="GO" id="GO:0005634">
    <property type="term" value="C:nucleus"/>
    <property type="evidence" value="ECO:0007669"/>
    <property type="project" value="TreeGrafter"/>
</dbReference>
<sequence length="381" mass="43504">MDNEKISNFVAEQRDAAPDDLQHYFLTFEDYWERKLWHELTDILVTYYAEEQSAAQRIPIYNNFIKTFADKINQLKLVTIGLSTAAQCQDDNERLTFLTTLTSRVNKPASQDAHVFALTSVASVRLRLGQTAEARKDLDKCEGILDTFDSVETVVHAAFYRISADYHQSQHEFANYYRTTLLYLACVELEDLSQSDRQRIAYDLSIAALVSDTIYNFGELLLHPILDSLANTQHAWLRDLLFAFNRGDLQAYNILQSHAEANKLLQEHQQFLYQKISLSALTQLVFSRAPQDRAMTFATISEETKVQLDEIEHLIMKALSLGLLRGSIDQVDEIARISWVQPKVLDRTGIEGMKTRLTEWSGGVEKLGNWIEGVGKDVWAA</sequence>
<evidence type="ECO:0000259" key="3">
    <source>
        <dbReference type="PROSITE" id="PS50250"/>
    </source>
</evidence>
<dbReference type="InterPro" id="IPR054179">
    <property type="entry name" value="PSD13_N"/>
</dbReference>
<organism evidence="4 5">
    <name type="scientific">Extremus antarcticus</name>
    <dbReference type="NCBI Taxonomy" id="702011"/>
    <lineage>
        <taxon>Eukaryota</taxon>
        <taxon>Fungi</taxon>
        <taxon>Dikarya</taxon>
        <taxon>Ascomycota</taxon>
        <taxon>Pezizomycotina</taxon>
        <taxon>Dothideomycetes</taxon>
        <taxon>Dothideomycetidae</taxon>
        <taxon>Mycosphaerellales</taxon>
        <taxon>Extremaceae</taxon>
        <taxon>Extremus</taxon>
    </lineage>
</organism>
<dbReference type="Pfam" id="PF22037">
    <property type="entry name" value="PSD13_N"/>
    <property type="match status" value="1"/>
</dbReference>
<dbReference type="GO" id="GO:0008541">
    <property type="term" value="C:proteasome regulatory particle, lid subcomplex"/>
    <property type="evidence" value="ECO:0007669"/>
    <property type="project" value="TreeGrafter"/>
</dbReference>
<proteinExistence type="inferred from homology"/>
<dbReference type="PANTHER" id="PTHR10539">
    <property type="entry name" value="26S PROTEASOME NON-ATPASE REGULATORY SUBUNIT 13"/>
    <property type="match status" value="1"/>
</dbReference>
<name>A0AAJ0GE56_9PEZI</name>
<comment type="caution">
    <text evidence="4">The sequence shown here is derived from an EMBL/GenBank/DDBJ whole genome shotgun (WGS) entry which is preliminary data.</text>
</comment>
<dbReference type="InterPro" id="IPR035298">
    <property type="entry name" value="PSMD13"/>
</dbReference>
<dbReference type="InterPro" id="IPR000717">
    <property type="entry name" value="PCI_dom"/>
</dbReference>
<comment type="similarity">
    <text evidence="1">Belongs to the proteasome subunit S11 family.</text>
</comment>
<dbReference type="EMBL" id="JAWDJX010000007">
    <property type="protein sequence ID" value="KAK3055790.1"/>
    <property type="molecule type" value="Genomic_DNA"/>
</dbReference>
<evidence type="ECO:0000256" key="2">
    <source>
        <dbReference type="ARBA" id="ARBA00022942"/>
    </source>
</evidence>
<dbReference type="InterPro" id="IPR040798">
    <property type="entry name" value="Rpn9_C"/>
</dbReference>
<dbReference type="GO" id="GO:0005198">
    <property type="term" value="F:structural molecule activity"/>
    <property type="evidence" value="ECO:0007669"/>
    <property type="project" value="TreeGrafter"/>
</dbReference>
<evidence type="ECO:0000256" key="1">
    <source>
        <dbReference type="ARBA" id="ARBA00006207"/>
    </source>
</evidence>
<feature type="domain" description="PCI" evidence="3">
    <location>
        <begin position="175"/>
        <end position="342"/>
    </location>
</feature>
<dbReference type="Proteomes" id="UP001271007">
    <property type="component" value="Unassembled WGS sequence"/>
</dbReference>
<evidence type="ECO:0000313" key="5">
    <source>
        <dbReference type="Proteomes" id="UP001271007"/>
    </source>
</evidence>